<comment type="catalytic activity">
    <reaction evidence="1">
        <text>ATP + protein L-histidine = ADP + protein N-phospho-L-histidine.</text>
        <dbReference type="EC" id="2.7.13.3"/>
    </reaction>
</comment>
<proteinExistence type="predicted"/>
<name>A0A1H7MXH7_STIAU</name>
<dbReference type="InterPro" id="IPR004358">
    <property type="entry name" value="Sig_transdc_His_kin-like_C"/>
</dbReference>
<dbReference type="Pfam" id="PF02518">
    <property type="entry name" value="HATPase_c"/>
    <property type="match status" value="1"/>
</dbReference>
<evidence type="ECO:0000259" key="6">
    <source>
        <dbReference type="PROSITE" id="PS50110"/>
    </source>
</evidence>
<organism evidence="7 8">
    <name type="scientific">Stigmatella aurantiaca</name>
    <dbReference type="NCBI Taxonomy" id="41"/>
    <lineage>
        <taxon>Bacteria</taxon>
        <taxon>Pseudomonadati</taxon>
        <taxon>Myxococcota</taxon>
        <taxon>Myxococcia</taxon>
        <taxon>Myxococcales</taxon>
        <taxon>Cystobacterineae</taxon>
        <taxon>Archangiaceae</taxon>
        <taxon>Stigmatella</taxon>
    </lineage>
</organism>
<dbReference type="PROSITE" id="PS50109">
    <property type="entry name" value="HIS_KIN"/>
    <property type="match status" value="1"/>
</dbReference>
<dbReference type="PANTHER" id="PTHR43547">
    <property type="entry name" value="TWO-COMPONENT HISTIDINE KINASE"/>
    <property type="match status" value="1"/>
</dbReference>
<feature type="domain" description="Histidine kinase" evidence="5">
    <location>
        <begin position="134"/>
        <end position="323"/>
    </location>
</feature>
<evidence type="ECO:0000256" key="1">
    <source>
        <dbReference type="ARBA" id="ARBA00000085"/>
    </source>
</evidence>
<dbReference type="Gene3D" id="3.40.50.2300">
    <property type="match status" value="1"/>
</dbReference>
<dbReference type="PRINTS" id="PR00344">
    <property type="entry name" value="BCTRLSENSOR"/>
</dbReference>
<dbReference type="RefSeq" id="WP_075006195.1">
    <property type="nucleotide sequence ID" value="NZ_FOAP01000004.1"/>
</dbReference>
<dbReference type="SUPFAM" id="SSF52172">
    <property type="entry name" value="CheY-like"/>
    <property type="match status" value="1"/>
</dbReference>
<dbReference type="InterPro" id="IPR005467">
    <property type="entry name" value="His_kinase_dom"/>
</dbReference>
<dbReference type="EC" id="2.7.13.3" evidence="2"/>
<dbReference type="InterPro" id="IPR003594">
    <property type="entry name" value="HATPase_dom"/>
</dbReference>
<dbReference type="Pfam" id="PF00072">
    <property type="entry name" value="Response_reg"/>
    <property type="match status" value="1"/>
</dbReference>
<evidence type="ECO:0000256" key="2">
    <source>
        <dbReference type="ARBA" id="ARBA00012438"/>
    </source>
</evidence>
<keyword evidence="3 4" id="KW-0597">Phosphoprotein</keyword>
<dbReference type="InterPro" id="IPR011006">
    <property type="entry name" value="CheY-like_superfamily"/>
</dbReference>
<evidence type="ECO:0000313" key="7">
    <source>
        <dbReference type="EMBL" id="SEL15488.1"/>
    </source>
</evidence>
<dbReference type="GO" id="GO:0000155">
    <property type="term" value="F:phosphorelay sensor kinase activity"/>
    <property type="evidence" value="ECO:0007669"/>
    <property type="project" value="TreeGrafter"/>
</dbReference>
<dbReference type="AlphaFoldDB" id="A0A1H7MXH7"/>
<protein>
    <recommendedName>
        <fullName evidence="2">histidine kinase</fullName>
        <ecNumber evidence="2">2.7.13.3</ecNumber>
    </recommendedName>
</protein>
<evidence type="ECO:0000313" key="8">
    <source>
        <dbReference type="Proteomes" id="UP000182719"/>
    </source>
</evidence>
<evidence type="ECO:0000256" key="3">
    <source>
        <dbReference type="ARBA" id="ARBA00022553"/>
    </source>
</evidence>
<dbReference type="CDD" id="cd17574">
    <property type="entry name" value="REC_OmpR"/>
    <property type="match status" value="1"/>
</dbReference>
<dbReference type="Proteomes" id="UP000182719">
    <property type="component" value="Unassembled WGS sequence"/>
</dbReference>
<keyword evidence="8" id="KW-1185">Reference proteome</keyword>
<dbReference type="OrthoDB" id="9812260at2"/>
<dbReference type="SMART" id="SM00448">
    <property type="entry name" value="REC"/>
    <property type="match status" value="1"/>
</dbReference>
<feature type="modified residue" description="4-aspartylphosphate" evidence="4">
    <location>
        <position position="52"/>
    </location>
</feature>
<dbReference type="EMBL" id="FOAP01000004">
    <property type="protein sequence ID" value="SEL15488.1"/>
    <property type="molecule type" value="Genomic_DNA"/>
</dbReference>
<dbReference type="Gene3D" id="3.30.565.10">
    <property type="entry name" value="Histidine kinase-like ATPase, C-terminal domain"/>
    <property type="match status" value="2"/>
</dbReference>
<accession>A0A1H7MXH7</accession>
<dbReference type="InterPro" id="IPR001789">
    <property type="entry name" value="Sig_transdc_resp-reg_receiver"/>
</dbReference>
<dbReference type="CDD" id="cd00075">
    <property type="entry name" value="HATPase"/>
    <property type="match status" value="1"/>
</dbReference>
<evidence type="ECO:0000259" key="5">
    <source>
        <dbReference type="PROSITE" id="PS50109"/>
    </source>
</evidence>
<reference evidence="8" key="1">
    <citation type="submission" date="2016-10" db="EMBL/GenBank/DDBJ databases">
        <authorList>
            <person name="Varghese N."/>
            <person name="Submissions S."/>
        </authorList>
    </citation>
    <scope>NUCLEOTIDE SEQUENCE [LARGE SCALE GENOMIC DNA]</scope>
    <source>
        <strain evidence="8">DSM 17044</strain>
    </source>
</reference>
<keyword evidence="7" id="KW-0808">Transferase</keyword>
<evidence type="ECO:0000256" key="4">
    <source>
        <dbReference type="PROSITE-ProRule" id="PRU00169"/>
    </source>
</evidence>
<gene>
    <name evidence="7" type="ORF">SAMN05444354_104134</name>
</gene>
<dbReference type="PANTHER" id="PTHR43547:SF2">
    <property type="entry name" value="HYBRID SIGNAL TRANSDUCTION HISTIDINE KINASE C"/>
    <property type="match status" value="1"/>
</dbReference>
<dbReference type="PROSITE" id="PS50110">
    <property type="entry name" value="RESPONSE_REGULATORY"/>
    <property type="match status" value="1"/>
</dbReference>
<dbReference type="InterPro" id="IPR036890">
    <property type="entry name" value="HATPase_C_sf"/>
</dbReference>
<feature type="domain" description="Response regulatory" evidence="6">
    <location>
        <begin position="3"/>
        <end position="113"/>
    </location>
</feature>
<keyword evidence="7" id="KW-0418">Kinase</keyword>
<dbReference type="SUPFAM" id="SSF55874">
    <property type="entry name" value="ATPase domain of HSP90 chaperone/DNA topoisomerase II/histidine kinase"/>
    <property type="match status" value="1"/>
</dbReference>
<dbReference type="SMART" id="SM00387">
    <property type="entry name" value="HATPase_c"/>
    <property type="match status" value="1"/>
</dbReference>
<sequence length="323" mass="34897">MSLVLVADDEPAVLEVLSHVVEDLGHDVLCARDGEEAFGLAKIRRPQLVVTDHVMPRLSGLELCRRLRGDEVLKSVPVILLSGVLPHGAPEASAFLHKPFEINDFEALIRQSLAQVPPPPAGAEALPVEQLSHWVAQTLQGPLAVAREQLQRLNGALQVDRQALITLGAQLRSLEFAGRNVQEAARLASGNVMLQRVPVDLTPCLRLAVEACQAERPDLSVRLTVPGEPVVVRYDPERIHQVFDALLANALQRGAGQGEVRVELSVSNTMASVRVRDEGPERKEGEGLGLYIASELARLHGGALSVESHPGKGATFSLLLPRD</sequence>